<dbReference type="RefSeq" id="WP_258542748.1">
    <property type="nucleotide sequence ID" value="NZ_OU015584.1"/>
</dbReference>
<gene>
    <name evidence="1" type="ORF">CRYO30217_02526</name>
</gene>
<evidence type="ECO:0008006" key="3">
    <source>
        <dbReference type="Google" id="ProtNLM"/>
    </source>
</evidence>
<protein>
    <recommendedName>
        <fullName evidence="3">T9SS C-terminal target domain-containing protein</fullName>
    </recommendedName>
</protein>
<dbReference type="KEGG" id="ptan:CRYO30217_02526"/>
<dbReference type="SUPFAM" id="SSF117281">
    <property type="entry name" value="Kelch motif"/>
    <property type="match status" value="1"/>
</dbReference>
<organism evidence="1 2">
    <name type="scientific">Parvicella tangerina</name>
    <dbReference type="NCBI Taxonomy" id="2829795"/>
    <lineage>
        <taxon>Bacteria</taxon>
        <taxon>Pseudomonadati</taxon>
        <taxon>Bacteroidota</taxon>
        <taxon>Flavobacteriia</taxon>
        <taxon>Flavobacteriales</taxon>
        <taxon>Parvicellaceae</taxon>
        <taxon>Parvicella</taxon>
    </lineage>
</organism>
<sequence length="530" mass="59174">MRVLSTLSLFLVALMTYGQQFDYTLSLTPVTIPNLTGIHSYAFGQDNGKWLIVGGRLDGIHPRPANSSFPASSNNTDLYVIDPQTEQFWSAPLSSLPTSTQEQLQSTNMNFRQVGDTLYIIGGYAYSNTAADHITFPNLTTIIVSSTIDAIVNNQSFSGYFQQITDQEFAITGGQLAYLDDKFMLVGGHRFDGRYNPMGNPSYTQTYHTGYKTFEINNTAGNLNYANLVQTTDAVHLRRRDYNLMPQVYPDGTLGYMISAGVFQAVTDMPFLYPVDINSSGYIPQTSFNQYLSHYHSATTSMYDATNNRMHNIFFGGLSQYYYDNGSLVQDDNVPFVKTISLVTREADSTLTEYQLPLEMPGLKGASAEFIPNLALDHYENEVLKLNTISGDSTLLGWIFGGIESSSLNPFANNTIADTQADNTIYEVWIKAAPLAVDQIDGKNPYRFEVLPNPVDQEYTLRISNPSAKRMDYYIAGLDGKIVEKDHLLDVNQGTIDYTMTRSSSISQGIYLMTLVFDGKYFVTKKVVFE</sequence>
<dbReference type="Proteomes" id="UP000683507">
    <property type="component" value="Chromosome"/>
</dbReference>
<dbReference type="AlphaFoldDB" id="A0A916JNZ6"/>
<dbReference type="Gene3D" id="2.120.10.80">
    <property type="entry name" value="Kelch-type beta propeller"/>
    <property type="match status" value="1"/>
</dbReference>
<accession>A0A916JNZ6</accession>
<evidence type="ECO:0000313" key="1">
    <source>
        <dbReference type="EMBL" id="CAG5084632.1"/>
    </source>
</evidence>
<name>A0A916JNZ6_9FLAO</name>
<reference evidence="1" key="1">
    <citation type="submission" date="2021-04" db="EMBL/GenBank/DDBJ databases">
        <authorList>
            <person name="Rodrigo-Torres L."/>
            <person name="Arahal R. D."/>
            <person name="Lucena T."/>
        </authorList>
    </citation>
    <scope>NUCLEOTIDE SEQUENCE</scope>
    <source>
        <strain evidence="1">AS29M-1</strain>
    </source>
</reference>
<dbReference type="InterPro" id="IPR015915">
    <property type="entry name" value="Kelch-typ_b-propeller"/>
</dbReference>
<evidence type="ECO:0000313" key="2">
    <source>
        <dbReference type="Proteomes" id="UP000683507"/>
    </source>
</evidence>
<proteinExistence type="predicted"/>
<keyword evidence="2" id="KW-1185">Reference proteome</keyword>
<dbReference type="EMBL" id="OU015584">
    <property type="protein sequence ID" value="CAG5084632.1"/>
    <property type="molecule type" value="Genomic_DNA"/>
</dbReference>